<sequence length="158" mass="18106">ITAFKRTLSLSNPHTAACLKSSAFAENSKRWNRFLSIDLRRNLNNRMLEVEGVYVAVMKSYGKKRESPRSSKRLRKDGFLRFLLSLCGNATRSHSGGTEHGTTVKKLQELYNFLSTIPFFFVMCEFAGYSLCEGDLTVIEPNLDYKCVSSDCRKHERY</sequence>
<evidence type="ECO:0000313" key="2">
    <source>
        <dbReference type="Proteomes" id="UP000824890"/>
    </source>
</evidence>
<protein>
    <submittedName>
        <fullName evidence="1">Uncharacterized protein</fullName>
    </submittedName>
</protein>
<gene>
    <name evidence="1" type="ORF">HID58_047419</name>
</gene>
<dbReference type="Proteomes" id="UP000824890">
    <property type="component" value="Unassembled WGS sequence"/>
</dbReference>
<feature type="non-terminal residue" evidence="1">
    <location>
        <position position="1"/>
    </location>
</feature>
<dbReference type="EMBL" id="JAGKQM010000012">
    <property type="protein sequence ID" value="KAH0897851.1"/>
    <property type="molecule type" value="Genomic_DNA"/>
</dbReference>
<keyword evidence="2" id="KW-1185">Reference proteome</keyword>
<accession>A0ABQ8AZA7</accession>
<evidence type="ECO:0000313" key="1">
    <source>
        <dbReference type="EMBL" id="KAH0897851.1"/>
    </source>
</evidence>
<name>A0ABQ8AZA7_BRANA</name>
<comment type="caution">
    <text evidence="1">The sequence shown here is derived from an EMBL/GenBank/DDBJ whole genome shotgun (WGS) entry which is preliminary data.</text>
</comment>
<organism evidence="1 2">
    <name type="scientific">Brassica napus</name>
    <name type="common">Rape</name>
    <dbReference type="NCBI Taxonomy" id="3708"/>
    <lineage>
        <taxon>Eukaryota</taxon>
        <taxon>Viridiplantae</taxon>
        <taxon>Streptophyta</taxon>
        <taxon>Embryophyta</taxon>
        <taxon>Tracheophyta</taxon>
        <taxon>Spermatophyta</taxon>
        <taxon>Magnoliopsida</taxon>
        <taxon>eudicotyledons</taxon>
        <taxon>Gunneridae</taxon>
        <taxon>Pentapetalae</taxon>
        <taxon>rosids</taxon>
        <taxon>malvids</taxon>
        <taxon>Brassicales</taxon>
        <taxon>Brassicaceae</taxon>
        <taxon>Brassiceae</taxon>
        <taxon>Brassica</taxon>
    </lineage>
</organism>
<proteinExistence type="predicted"/>
<reference evidence="1 2" key="1">
    <citation type="submission" date="2021-05" db="EMBL/GenBank/DDBJ databases">
        <title>Genome Assembly of Synthetic Allotetraploid Brassica napus Reveals Homoeologous Exchanges between Subgenomes.</title>
        <authorList>
            <person name="Davis J.T."/>
        </authorList>
    </citation>
    <scope>NUCLEOTIDE SEQUENCE [LARGE SCALE GENOMIC DNA]</scope>
    <source>
        <strain evidence="2">cv. Da-Ae</strain>
        <tissue evidence="1">Seedling</tissue>
    </source>
</reference>